<sequence>MTSSDALRTTSQDGIALEDANIAREAYNIGILYFRSTNATREFLSEWVRVIEQDEKYWDQNAFNDLLRRDFRLGDDMHHFSSYGGRVKVGVLPVSSFCNGHTFFVQRMPETLKIDPYVVHATFQYAGTEGKRHRFRERKLWYDHPEYYTPEGGILTYDPDLPQELLDRGAYFGRKLDLPGTRGHFNLVNHQLRQLRQAFGVARALGRTLVMPKLVCGNDRWWAPHNGVIPGSSFQRPFACPLDHVIDVNVLVAAKYVDFREYSFLENERTPNSAKQNKAVVSVCDGGDAECGAGGKTVGPGTDSRGIRERLGSVPRTTRLHFTSMLDAFSGFSDASEDEEFRRFLNRIAGIWCCVAAPTGHIWYDLQWDVVPHVDKHNRRWDGEWEMKLGP</sequence>
<dbReference type="GO" id="GO:0005794">
    <property type="term" value="C:Golgi apparatus"/>
    <property type="evidence" value="ECO:0007669"/>
    <property type="project" value="TreeGrafter"/>
</dbReference>
<dbReference type="Pfam" id="PF03407">
    <property type="entry name" value="Nucleotid_trans"/>
    <property type="match status" value="1"/>
</dbReference>
<organism evidence="2 3">
    <name type="scientific">Chloropicon roscoffensis</name>
    <dbReference type="NCBI Taxonomy" id="1461544"/>
    <lineage>
        <taxon>Eukaryota</taxon>
        <taxon>Viridiplantae</taxon>
        <taxon>Chlorophyta</taxon>
        <taxon>Chloropicophyceae</taxon>
        <taxon>Chloropicales</taxon>
        <taxon>Chloropicaceae</taxon>
        <taxon>Chloropicon</taxon>
    </lineage>
</organism>
<dbReference type="PANTHER" id="PTHR46936">
    <property type="entry name" value="ARABINOSYLTRANSFERASE XEG113"/>
    <property type="match status" value="1"/>
</dbReference>
<proteinExistence type="predicted"/>
<name>A0AAX4PH64_9CHLO</name>
<dbReference type="AlphaFoldDB" id="A0AAX4PH64"/>
<keyword evidence="3" id="KW-1185">Reference proteome</keyword>
<gene>
    <name evidence="2" type="ORF">HKI87_12g71840</name>
</gene>
<dbReference type="InterPro" id="IPR005069">
    <property type="entry name" value="Nucl-diP-sugar_transferase"/>
</dbReference>
<feature type="domain" description="Nucleotide-diphospho-sugar transferase" evidence="1">
    <location>
        <begin position="10"/>
        <end position="135"/>
    </location>
</feature>
<dbReference type="Proteomes" id="UP001472866">
    <property type="component" value="Chromosome 12"/>
</dbReference>
<accession>A0AAX4PH64</accession>
<evidence type="ECO:0000259" key="1">
    <source>
        <dbReference type="Pfam" id="PF03407"/>
    </source>
</evidence>
<protein>
    <submittedName>
        <fullName evidence="2">Arabinosyltransferase</fullName>
    </submittedName>
</protein>
<dbReference type="GO" id="GO:0052636">
    <property type="term" value="F:arabinosyltransferase activity"/>
    <property type="evidence" value="ECO:0007669"/>
    <property type="project" value="TreeGrafter"/>
</dbReference>
<evidence type="ECO:0000313" key="3">
    <source>
        <dbReference type="Proteomes" id="UP001472866"/>
    </source>
</evidence>
<dbReference type="GO" id="GO:0052325">
    <property type="term" value="P:cell wall pectin biosynthetic process"/>
    <property type="evidence" value="ECO:0007669"/>
    <property type="project" value="TreeGrafter"/>
</dbReference>
<dbReference type="InterPro" id="IPR053250">
    <property type="entry name" value="Glycosyltransferase_77"/>
</dbReference>
<dbReference type="PANTHER" id="PTHR46936:SF1">
    <property type="entry name" value="ARABINOSYLTRANSFERASE XEG113"/>
    <property type="match status" value="1"/>
</dbReference>
<reference evidence="2 3" key="1">
    <citation type="submission" date="2024-03" db="EMBL/GenBank/DDBJ databases">
        <title>Complete genome sequence of the green alga Chloropicon roscoffensis RCC1871.</title>
        <authorList>
            <person name="Lemieux C."/>
            <person name="Pombert J.-F."/>
            <person name="Otis C."/>
            <person name="Turmel M."/>
        </authorList>
    </citation>
    <scope>NUCLEOTIDE SEQUENCE [LARGE SCALE GENOMIC DNA]</scope>
    <source>
        <strain evidence="2 3">RCC1871</strain>
    </source>
</reference>
<dbReference type="EMBL" id="CP151512">
    <property type="protein sequence ID" value="WZN65624.1"/>
    <property type="molecule type" value="Genomic_DNA"/>
</dbReference>
<evidence type="ECO:0000313" key="2">
    <source>
        <dbReference type="EMBL" id="WZN65624.1"/>
    </source>
</evidence>